<evidence type="ECO:0000313" key="3">
    <source>
        <dbReference type="Proteomes" id="UP000002630"/>
    </source>
</evidence>
<dbReference type="eggNOG" id="ENOG502SC7W">
    <property type="taxonomic scope" value="Eukaryota"/>
</dbReference>
<feature type="region of interest" description="Disordered" evidence="1">
    <location>
        <begin position="104"/>
        <end position="123"/>
    </location>
</feature>
<accession>D7FTC8</accession>
<dbReference type="OrthoDB" id="199263at2759"/>
<evidence type="ECO:0000256" key="1">
    <source>
        <dbReference type="SAM" id="MobiDB-lite"/>
    </source>
</evidence>
<dbReference type="AlphaFoldDB" id="D7FTC8"/>
<feature type="compositionally biased region" description="Low complexity" evidence="1">
    <location>
        <begin position="49"/>
        <end position="61"/>
    </location>
</feature>
<organism evidence="2 3">
    <name type="scientific">Ectocarpus siliculosus</name>
    <name type="common">Brown alga</name>
    <name type="synonym">Conferva siliculosa</name>
    <dbReference type="NCBI Taxonomy" id="2880"/>
    <lineage>
        <taxon>Eukaryota</taxon>
        <taxon>Sar</taxon>
        <taxon>Stramenopiles</taxon>
        <taxon>Ochrophyta</taxon>
        <taxon>PX clade</taxon>
        <taxon>Phaeophyceae</taxon>
        <taxon>Ectocarpales</taxon>
        <taxon>Ectocarpaceae</taxon>
        <taxon>Ectocarpus</taxon>
    </lineage>
</organism>
<dbReference type="InParanoid" id="D7FTC8"/>
<name>D7FTC8_ECTSI</name>
<reference evidence="2 3" key="1">
    <citation type="journal article" date="2010" name="Nature">
        <title>The Ectocarpus genome and the independent evolution of multicellularity in brown algae.</title>
        <authorList>
            <person name="Cock J.M."/>
            <person name="Sterck L."/>
            <person name="Rouze P."/>
            <person name="Scornet D."/>
            <person name="Allen A.E."/>
            <person name="Amoutzias G."/>
            <person name="Anthouard V."/>
            <person name="Artiguenave F."/>
            <person name="Aury J.M."/>
            <person name="Badger J.H."/>
            <person name="Beszteri B."/>
            <person name="Billiau K."/>
            <person name="Bonnet E."/>
            <person name="Bothwell J.H."/>
            <person name="Bowler C."/>
            <person name="Boyen C."/>
            <person name="Brownlee C."/>
            <person name="Carrano C.J."/>
            <person name="Charrier B."/>
            <person name="Cho G.Y."/>
            <person name="Coelho S.M."/>
            <person name="Collen J."/>
            <person name="Corre E."/>
            <person name="Da Silva C."/>
            <person name="Delage L."/>
            <person name="Delaroque N."/>
            <person name="Dittami S.M."/>
            <person name="Doulbeau S."/>
            <person name="Elias M."/>
            <person name="Farnham G."/>
            <person name="Gachon C.M."/>
            <person name="Gschloessl B."/>
            <person name="Heesch S."/>
            <person name="Jabbari K."/>
            <person name="Jubin C."/>
            <person name="Kawai H."/>
            <person name="Kimura K."/>
            <person name="Kloareg B."/>
            <person name="Kupper F.C."/>
            <person name="Lang D."/>
            <person name="Le Bail A."/>
            <person name="Leblanc C."/>
            <person name="Lerouge P."/>
            <person name="Lohr M."/>
            <person name="Lopez P.J."/>
            <person name="Martens C."/>
            <person name="Maumus F."/>
            <person name="Michel G."/>
            <person name="Miranda-Saavedra D."/>
            <person name="Morales J."/>
            <person name="Moreau H."/>
            <person name="Motomura T."/>
            <person name="Nagasato C."/>
            <person name="Napoli C.A."/>
            <person name="Nelson D.R."/>
            <person name="Nyvall-Collen P."/>
            <person name="Peters A.F."/>
            <person name="Pommier C."/>
            <person name="Potin P."/>
            <person name="Poulain J."/>
            <person name="Quesneville H."/>
            <person name="Read B."/>
            <person name="Rensing S.A."/>
            <person name="Ritter A."/>
            <person name="Rousvoal S."/>
            <person name="Samanta M."/>
            <person name="Samson G."/>
            <person name="Schroeder D.C."/>
            <person name="Segurens B."/>
            <person name="Strittmatter M."/>
            <person name="Tonon T."/>
            <person name="Tregear J.W."/>
            <person name="Valentin K."/>
            <person name="von Dassow P."/>
            <person name="Yamagishi T."/>
            <person name="Van de Peer Y."/>
            <person name="Wincker P."/>
        </authorList>
    </citation>
    <scope>NUCLEOTIDE SEQUENCE [LARGE SCALE GENOMIC DNA]</scope>
    <source>
        <strain evidence="3">Ec32 / CCAP1310/4</strain>
    </source>
</reference>
<keyword evidence="3" id="KW-1185">Reference proteome</keyword>
<dbReference type="EMBL" id="FN649736">
    <property type="protein sequence ID" value="CBJ48506.1"/>
    <property type="molecule type" value="Genomic_DNA"/>
</dbReference>
<feature type="region of interest" description="Disordered" evidence="1">
    <location>
        <begin position="1"/>
        <end position="26"/>
    </location>
</feature>
<dbReference type="EMBL" id="FN648431">
    <property type="protein sequence ID" value="CBJ48506.1"/>
    <property type="molecule type" value="Genomic_DNA"/>
</dbReference>
<proteinExistence type="predicted"/>
<feature type="region of interest" description="Disordered" evidence="1">
    <location>
        <begin position="48"/>
        <end position="95"/>
    </location>
</feature>
<sequence length="230" mass="24998">MARGKTKRPGPQQDHATAKEGEAEVSDYELARLARIKRNEAFMATLSISALKTAPSTAAAATKKRSPSKRPRDPASRTAPSRTSKRLRSQAADPEELVALPGTWTSSLAGATTKPGGAPSSFRHDYGPELDPEEAEERMEVLKGHIDARDEAKAGTASYNHCLHRVRTMSDVSLARRVRTIERARGAQAKEKMLVFSRVLTAKGKTDLAEVAEAALDRLVRGLPMPEMES</sequence>
<dbReference type="Proteomes" id="UP000002630">
    <property type="component" value="Linkage Group LG11"/>
</dbReference>
<evidence type="ECO:0000313" key="2">
    <source>
        <dbReference type="EMBL" id="CBJ48506.1"/>
    </source>
</evidence>
<gene>
    <name evidence="2" type="ORF">Esi_0025_0026</name>
</gene>
<protein>
    <submittedName>
        <fullName evidence="2">Uncharacterized protein</fullName>
    </submittedName>
</protein>